<dbReference type="RefSeq" id="WP_318275069.1">
    <property type="nucleotide sequence ID" value="NZ_MRYD01000003.1"/>
</dbReference>
<evidence type="ECO:0000313" key="2">
    <source>
        <dbReference type="EMBL" id="OSZ62223.1"/>
    </source>
</evidence>
<accession>A0ABX3YQL4</accession>
<name>A0ABX3YQL4_9ACTN</name>
<sequence>MTAPPDAQRLHIRPMKWKAACAFVEEHHRHHDPPQGHQFSIGAQTEHGNLVGVAIVGRPVNRHFDNGLTVEVTRVATDGTANACSALYAAAWRTARSAGYRRAITYTQDGESGASLRAAGWRKVADLPARPGWDTPSRPRRSLGTENVARALWEITTHNAPPLPEQRDETRDETSATRSRRKPCPECKSVIKTAVTGRPARYCSPACRQRAYRRRTQ</sequence>
<comment type="caution">
    <text evidence="2">The sequence shown here is derived from an EMBL/GenBank/DDBJ whole genome shotgun (WGS) entry which is preliminary data.</text>
</comment>
<proteinExistence type="predicted"/>
<dbReference type="Proteomes" id="UP000194266">
    <property type="component" value="Unassembled WGS sequence"/>
</dbReference>
<feature type="region of interest" description="Disordered" evidence="1">
    <location>
        <begin position="156"/>
        <end position="186"/>
    </location>
</feature>
<organism evidence="2 3">
    <name type="scientific">Streptomyces pharetrae CZA14</name>
    <dbReference type="NCBI Taxonomy" id="1144883"/>
    <lineage>
        <taxon>Bacteria</taxon>
        <taxon>Bacillati</taxon>
        <taxon>Actinomycetota</taxon>
        <taxon>Actinomycetes</taxon>
        <taxon>Kitasatosporales</taxon>
        <taxon>Streptomycetaceae</taxon>
        <taxon>Streptomyces</taxon>
    </lineage>
</organism>
<dbReference type="NCBIfam" id="NF045478">
    <property type="entry name" value="XF1762_fam"/>
    <property type="match status" value="1"/>
</dbReference>
<feature type="compositionally biased region" description="Basic and acidic residues" evidence="1">
    <location>
        <begin position="165"/>
        <end position="175"/>
    </location>
</feature>
<keyword evidence="3" id="KW-1185">Reference proteome</keyword>
<evidence type="ECO:0000313" key="3">
    <source>
        <dbReference type="Proteomes" id="UP000194266"/>
    </source>
</evidence>
<gene>
    <name evidence="2" type="ORF">OQI_01280</name>
</gene>
<evidence type="ECO:0008006" key="4">
    <source>
        <dbReference type="Google" id="ProtNLM"/>
    </source>
</evidence>
<evidence type="ECO:0000256" key="1">
    <source>
        <dbReference type="SAM" id="MobiDB-lite"/>
    </source>
</evidence>
<reference evidence="2 3" key="1">
    <citation type="submission" date="2016-12" db="EMBL/GenBank/DDBJ databases">
        <title>Genome Mining:The Detection of Biosynthetic Gene Clusters to Aid in the Expression of Curamycin A produced by Streptomyces sp. strain CZA14.</title>
        <authorList>
            <person name="Durrell K.A."/>
            <person name="Kirby B.M."/>
            <person name="Khan W."/>
            <person name="Mthethwa T."/>
            <person name="Le Roes-Hill M."/>
        </authorList>
    </citation>
    <scope>NUCLEOTIDE SEQUENCE [LARGE SCALE GENOMIC DNA]</scope>
    <source>
        <strain evidence="2 3">CZA14</strain>
    </source>
</reference>
<dbReference type="EMBL" id="MRYD01000003">
    <property type="protein sequence ID" value="OSZ62223.1"/>
    <property type="molecule type" value="Genomic_DNA"/>
</dbReference>
<protein>
    <recommendedName>
        <fullName evidence="4">GNAT family N-acetyltransferase</fullName>
    </recommendedName>
</protein>
<dbReference type="InterPro" id="IPR053780">
    <property type="entry name" value="Gp66-like"/>
</dbReference>